<gene>
    <name evidence="2" type="ORF">EZS28_029250</name>
</gene>
<name>A0A5J4UWZ3_9EUKA</name>
<dbReference type="Proteomes" id="UP000324800">
    <property type="component" value="Unassembled WGS sequence"/>
</dbReference>
<evidence type="ECO:0000256" key="1">
    <source>
        <dbReference type="SAM" id="MobiDB-lite"/>
    </source>
</evidence>
<dbReference type="EMBL" id="SNRW01011391">
    <property type="protein sequence ID" value="KAA6375226.1"/>
    <property type="molecule type" value="Genomic_DNA"/>
</dbReference>
<sequence>MLIPPIPAYLQQRTPRIPLLPCTTERNQEQIQSQRSTSPTHKRADESEEDEFLDATIPRMTIPNIPPHMSEIESAQRIWQNRGYDLVRDLSVIKYKNSKLYSKLAAQKPITFRDWTEFWSDASFSLEQISIPHSLSKEYKSQSPHDKTRRNESIRIYERKRQYAIDNEKGLKRQRVDETLLEAEVKKKQNSSSCISSSCSSRSSSSSSSSSNNYEIEDDWTGK</sequence>
<comment type="caution">
    <text evidence="2">The sequence shown here is derived from an EMBL/GenBank/DDBJ whole genome shotgun (WGS) entry which is preliminary data.</text>
</comment>
<feature type="region of interest" description="Disordered" evidence="1">
    <location>
        <begin position="185"/>
        <end position="223"/>
    </location>
</feature>
<protein>
    <submittedName>
        <fullName evidence="2">Uncharacterized protein</fullName>
    </submittedName>
</protein>
<feature type="compositionally biased region" description="Polar residues" evidence="1">
    <location>
        <begin position="29"/>
        <end position="39"/>
    </location>
</feature>
<dbReference type="AlphaFoldDB" id="A0A5J4UWZ3"/>
<feature type="region of interest" description="Disordered" evidence="1">
    <location>
        <begin position="25"/>
        <end position="51"/>
    </location>
</feature>
<accession>A0A5J4UWZ3</accession>
<proteinExistence type="predicted"/>
<reference evidence="2 3" key="1">
    <citation type="submission" date="2019-03" db="EMBL/GenBank/DDBJ databases">
        <title>Single cell metagenomics reveals metabolic interactions within the superorganism composed of flagellate Streblomastix strix and complex community of Bacteroidetes bacteria on its surface.</title>
        <authorList>
            <person name="Treitli S.C."/>
            <person name="Kolisko M."/>
            <person name="Husnik F."/>
            <person name="Keeling P."/>
            <person name="Hampl V."/>
        </authorList>
    </citation>
    <scope>NUCLEOTIDE SEQUENCE [LARGE SCALE GENOMIC DNA]</scope>
    <source>
        <strain evidence="2">ST1C</strain>
    </source>
</reference>
<organism evidence="2 3">
    <name type="scientific">Streblomastix strix</name>
    <dbReference type="NCBI Taxonomy" id="222440"/>
    <lineage>
        <taxon>Eukaryota</taxon>
        <taxon>Metamonada</taxon>
        <taxon>Preaxostyla</taxon>
        <taxon>Oxymonadida</taxon>
        <taxon>Streblomastigidae</taxon>
        <taxon>Streblomastix</taxon>
    </lineage>
</organism>
<evidence type="ECO:0000313" key="3">
    <source>
        <dbReference type="Proteomes" id="UP000324800"/>
    </source>
</evidence>
<feature type="compositionally biased region" description="Low complexity" evidence="1">
    <location>
        <begin position="191"/>
        <end position="211"/>
    </location>
</feature>
<evidence type="ECO:0000313" key="2">
    <source>
        <dbReference type="EMBL" id="KAA6375226.1"/>
    </source>
</evidence>